<organism evidence="3 4">
    <name type="scientific">Mycobacterium palustre</name>
    <dbReference type="NCBI Taxonomy" id="153971"/>
    <lineage>
        <taxon>Bacteria</taxon>
        <taxon>Bacillati</taxon>
        <taxon>Actinomycetota</taxon>
        <taxon>Actinomycetes</taxon>
        <taxon>Mycobacteriales</taxon>
        <taxon>Mycobacteriaceae</taxon>
        <taxon>Mycobacterium</taxon>
        <taxon>Mycobacterium simiae complex</taxon>
    </lineage>
</organism>
<evidence type="ECO:0000313" key="3">
    <source>
        <dbReference type="EMBL" id="ORW25109.1"/>
    </source>
</evidence>
<keyword evidence="4" id="KW-1185">Reference proteome</keyword>
<dbReference type="AlphaFoldDB" id="A0A1X1ZNZ1"/>
<dbReference type="RefSeq" id="WP_085078358.1">
    <property type="nucleotide sequence ID" value="NZ_JACKRZ010000358.1"/>
</dbReference>
<accession>A0A1X1ZNZ1</accession>
<dbReference type="InterPro" id="IPR036291">
    <property type="entry name" value="NAD(P)-bd_dom_sf"/>
</dbReference>
<dbReference type="SUPFAM" id="SSF51735">
    <property type="entry name" value="NAD(P)-binding Rossmann-fold domains"/>
    <property type="match status" value="1"/>
</dbReference>
<dbReference type="Gene3D" id="3.90.25.10">
    <property type="entry name" value="UDP-galactose 4-epimerase, domain 1"/>
    <property type="match status" value="1"/>
</dbReference>
<evidence type="ECO:0000256" key="1">
    <source>
        <dbReference type="ARBA" id="ARBA00007637"/>
    </source>
</evidence>
<reference evidence="3 4" key="1">
    <citation type="submission" date="2016-01" db="EMBL/GenBank/DDBJ databases">
        <title>The new phylogeny of the genus Mycobacterium.</title>
        <authorList>
            <person name="Tarcisio F."/>
            <person name="Conor M."/>
            <person name="Antonella G."/>
            <person name="Elisabetta G."/>
            <person name="Giulia F.S."/>
            <person name="Sara T."/>
            <person name="Anna F."/>
            <person name="Clotilde B."/>
            <person name="Roberto B."/>
            <person name="Veronica D.S."/>
            <person name="Fabio R."/>
            <person name="Monica P."/>
            <person name="Olivier J."/>
            <person name="Enrico T."/>
            <person name="Nicola S."/>
        </authorList>
    </citation>
    <scope>NUCLEOTIDE SEQUENCE [LARGE SCALE GENOMIC DNA]</scope>
    <source>
        <strain evidence="3 4">DSM 44572</strain>
    </source>
</reference>
<sequence>MRTLVTGAAGFIGSTLVDRLLEEGHQVTAVDNFSTGSMANLESARRHGPGRFGLVAVDVRHPELSGIVAGSNPDVVFHLAAQIDVRCSVDDPQHDASNNVLGTINVLEACRRGRVRRVVYASSGGARYGAPATLPATEDTPVDPLSPYAAAKVAGELYMRAYAGMYGLAPICLALANVYGPRQDPHGEAGVVTIFGSGMISGRPTAIYGDGSATRDYIYVDDVVAAFLCAAEAPVTTTGIFNIGTGVQTTVNDLHRRIAGAVGVSSSPHYAEARTGEVPASALDPTRAARMLGWKPDIDLTEGIERTIDWLRGVLDPARPHS</sequence>
<evidence type="ECO:0000259" key="2">
    <source>
        <dbReference type="Pfam" id="PF01370"/>
    </source>
</evidence>
<dbReference type="EMBL" id="LQPJ01000099">
    <property type="protein sequence ID" value="ORW25109.1"/>
    <property type="molecule type" value="Genomic_DNA"/>
</dbReference>
<dbReference type="PANTHER" id="PTHR43000">
    <property type="entry name" value="DTDP-D-GLUCOSE 4,6-DEHYDRATASE-RELATED"/>
    <property type="match status" value="1"/>
</dbReference>
<dbReference type="OrthoDB" id="9801785at2"/>
<gene>
    <name evidence="3" type="ORF">AWC19_07875</name>
</gene>
<dbReference type="Gene3D" id="3.40.50.720">
    <property type="entry name" value="NAD(P)-binding Rossmann-like Domain"/>
    <property type="match status" value="1"/>
</dbReference>
<feature type="domain" description="NAD-dependent epimerase/dehydratase" evidence="2">
    <location>
        <begin position="4"/>
        <end position="244"/>
    </location>
</feature>
<name>A0A1X1ZNZ1_9MYCO</name>
<dbReference type="PRINTS" id="PR01713">
    <property type="entry name" value="NUCEPIMERASE"/>
</dbReference>
<dbReference type="Pfam" id="PF01370">
    <property type="entry name" value="Epimerase"/>
    <property type="match status" value="1"/>
</dbReference>
<comment type="caution">
    <text evidence="3">The sequence shown here is derived from an EMBL/GenBank/DDBJ whole genome shotgun (WGS) entry which is preliminary data.</text>
</comment>
<protein>
    <submittedName>
        <fullName evidence="3">UDP-glucose 4-epimerase</fullName>
    </submittedName>
</protein>
<evidence type="ECO:0000313" key="4">
    <source>
        <dbReference type="Proteomes" id="UP000193529"/>
    </source>
</evidence>
<proteinExistence type="inferred from homology"/>
<dbReference type="Proteomes" id="UP000193529">
    <property type="component" value="Unassembled WGS sequence"/>
</dbReference>
<dbReference type="InterPro" id="IPR001509">
    <property type="entry name" value="Epimerase_deHydtase"/>
</dbReference>
<comment type="similarity">
    <text evidence="1">Belongs to the NAD(P)-dependent epimerase/dehydratase family.</text>
</comment>
<dbReference type="STRING" id="153971.AWC19_07875"/>